<proteinExistence type="predicted"/>
<gene>
    <name evidence="1" type="ORF">GCM10010411_93240</name>
</gene>
<accession>A0ABN3QYS6</accession>
<dbReference type="RefSeq" id="WP_344549229.1">
    <property type="nucleotide sequence ID" value="NZ_BAAATD010000026.1"/>
</dbReference>
<keyword evidence="2" id="KW-1185">Reference proteome</keyword>
<comment type="caution">
    <text evidence="1">The sequence shown here is derived from an EMBL/GenBank/DDBJ whole genome shotgun (WGS) entry which is preliminary data.</text>
</comment>
<protein>
    <recommendedName>
        <fullName evidence="3">Lipocalin-like domain-containing protein</fullName>
    </recommendedName>
</protein>
<evidence type="ECO:0000313" key="1">
    <source>
        <dbReference type="EMBL" id="GAA2638618.1"/>
    </source>
</evidence>
<organism evidence="1 2">
    <name type="scientific">Actinomadura fulvescens</name>
    <dbReference type="NCBI Taxonomy" id="46160"/>
    <lineage>
        <taxon>Bacteria</taxon>
        <taxon>Bacillati</taxon>
        <taxon>Actinomycetota</taxon>
        <taxon>Actinomycetes</taxon>
        <taxon>Streptosporangiales</taxon>
        <taxon>Thermomonosporaceae</taxon>
        <taxon>Actinomadura</taxon>
    </lineage>
</organism>
<reference evidence="1 2" key="1">
    <citation type="journal article" date="2019" name="Int. J. Syst. Evol. Microbiol.">
        <title>The Global Catalogue of Microorganisms (GCM) 10K type strain sequencing project: providing services to taxonomists for standard genome sequencing and annotation.</title>
        <authorList>
            <consortium name="The Broad Institute Genomics Platform"/>
            <consortium name="The Broad Institute Genome Sequencing Center for Infectious Disease"/>
            <person name="Wu L."/>
            <person name="Ma J."/>
        </authorList>
    </citation>
    <scope>NUCLEOTIDE SEQUENCE [LARGE SCALE GENOMIC DNA]</scope>
    <source>
        <strain evidence="1 2">JCM 6833</strain>
    </source>
</reference>
<sequence>MAVTVDDLLGCWTLDRVVLRRGGRARKLPGVGWKGLLLYTPDCHVAAVLTVGVGPVRKTVAYAGPFSLAHDQVLHHVTAATLPMRPGRTERRAARLHPEGAGSLMLTAPWGRWALELFWSRAKATTPAHPDAAT</sequence>
<evidence type="ECO:0000313" key="2">
    <source>
        <dbReference type="Proteomes" id="UP001501509"/>
    </source>
</evidence>
<dbReference type="EMBL" id="BAAATD010000026">
    <property type="protein sequence ID" value="GAA2638618.1"/>
    <property type="molecule type" value="Genomic_DNA"/>
</dbReference>
<evidence type="ECO:0008006" key="3">
    <source>
        <dbReference type="Google" id="ProtNLM"/>
    </source>
</evidence>
<name>A0ABN3QYS6_9ACTN</name>
<dbReference type="Proteomes" id="UP001501509">
    <property type="component" value="Unassembled WGS sequence"/>
</dbReference>